<dbReference type="AlphaFoldDB" id="A0AA94HM65"/>
<sequence>MASRKSLGDLIAETPKLLTDLVKAEIDNLKSEVAGKAKGLGIGGALLAVAGVLAIFLISWLLYAGYEGLNVVFVPWLSALLISALLLLVILILVLVGLSAIKKNKDFNNLQAVDSIKDDVNMVRGLGHAADGTDPLDDLDRNAFDANRVGTNPSSTNGVQR</sequence>
<proteinExistence type="predicted"/>
<dbReference type="EMBL" id="FOZN01000002">
    <property type="protein sequence ID" value="SFS09827.1"/>
    <property type="molecule type" value="Genomic_DNA"/>
</dbReference>
<name>A0AA94HM65_9MICO</name>
<keyword evidence="1" id="KW-0812">Transmembrane</keyword>
<comment type="caution">
    <text evidence="2">The sequence shown here is derived from an EMBL/GenBank/DDBJ whole genome shotgun (WGS) entry which is preliminary data.</text>
</comment>
<feature type="transmembrane region" description="Helical" evidence="1">
    <location>
        <begin position="76"/>
        <end position="101"/>
    </location>
</feature>
<evidence type="ECO:0000313" key="2">
    <source>
        <dbReference type="EMBL" id="SFS09827.1"/>
    </source>
</evidence>
<dbReference type="Proteomes" id="UP000198506">
    <property type="component" value="Unassembled WGS sequence"/>
</dbReference>
<dbReference type="RefSeq" id="WP_092917066.1">
    <property type="nucleotide sequence ID" value="NZ_FOZN01000002.1"/>
</dbReference>
<protein>
    <submittedName>
        <fullName evidence="2">Holin-X, holin superfamily III</fullName>
    </submittedName>
</protein>
<evidence type="ECO:0000256" key="1">
    <source>
        <dbReference type="SAM" id="Phobius"/>
    </source>
</evidence>
<feature type="transmembrane region" description="Helical" evidence="1">
    <location>
        <begin position="40"/>
        <end position="64"/>
    </location>
</feature>
<keyword evidence="1" id="KW-0472">Membrane</keyword>
<gene>
    <name evidence="2" type="ORF">SAMN04487783_1318</name>
</gene>
<evidence type="ECO:0000313" key="3">
    <source>
        <dbReference type="Proteomes" id="UP000198506"/>
    </source>
</evidence>
<keyword evidence="3" id="KW-1185">Reference proteome</keyword>
<reference evidence="2 3" key="1">
    <citation type="submission" date="2016-10" db="EMBL/GenBank/DDBJ databases">
        <authorList>
            <person name="Varghese N."/>
            <person name="Submissions S."/>
        </authorList>
    </citation>
    <scope>NUCLEOTIDE SEQUENCE [LARGE SCALE GENOMIC DNA]</scope>
    <source>
        <strain evidence="2 3">IAM 15147</strain>
    </source>
</reference>
<accession>A0AA94HM65</accession>
<organism evidence="2 3">
    <name type="scientific">Agrococcus baldri</name>
    <dbReference type="NCBI Taxonomy" id="153730"/>
    <lineage>
        <taxon>Bacteria</taxon>
        <taxon>Bacillati</taxon>
        <taxon>Actinomycetota</taxon>
        <taxon>Actinomycetes</taxon>
        <taxon>Micrococcales</taxon>
        <taxon>Microbacteriaceae</taxon>
        <taxon>Agrococcus</taxon>
    </lineage>
</organism>
<dbReference type="InterPro" id="IPR009937">
    <property type="entry name" value="Phage_holin_3_6"/>
</dbReference>
<dbReference type="Pfam" id="PF07332">
    <property type="entry name" value="Phage_holin_3_6"/>
    <property type="match status" value="1"/>
</dbReference>
<keyword evidence="1" id="KW-1133">Transmembrane helix</keyword>